<evidence type="ECO:0000313" key="3">
    <source>
        <dbReference type="Proteomes" id="UP000007332"/>
    </source>
</evidence>
<organism evidence="2 3">
    <name type="scientific">Lentilactobacillus buchneri subsp. silagei CD034</name>
    <dbReference type="NCBI Taxonomy" id="1071400"/>
    <lineage>
        <taxon>Bacteria</taxon>
        <taxon>Bacillati</taxon>
        <taxon>Bacillota</taxon>
        <taxon>Bacilli</taxon>
        <taxon>Lactobacillales</taxon>
        <taxon>Lactobacillaceae</taxon>
        <taxon>Lentilactobacillus</taxon>
        <taxon>Lentilactobacillus buchneri subsp. silagei</taxon>
    </lineage>
</organism>
<feature type="compositionally biased region" description="Polar residues" evidence="1">
    <location>
        <begin position="88"/>
        <end position="98"/>
    </location>
</feature>
<gene>
    <name evidence="2" type="ORF">LBUCD034_0953</name>
</gene>
<dbReference type="AlphaFoldDB" id="J9W4S4"/>
<accession>J9W4S4</accession>
<dbReference type="PATRIC" id="fig|1071400.3.peg.909"/>
<dbReference type="OrthoDB" id="2307813at2"/>
<evidence type="ECO:0000313" key="2">
    <source>
        <dbReference type="EMBL" id="AFR99999.1"/>
    </source>
</evidence>
<name>J9W4S4_LENBU</name>
<feature type="compositionally biased region" description="Polar residues" evidence="1">
    <location>
        <begin position="105"/>
        <end position="125"/>
    </location>
</feature>
<dbReference type="HOGENOM" id="CLU_1989776_0_0_9"/>
<dbReference type="STRING" id="1071400.LBUCD034_0953"/>
<reference evidence="2 3" key="1">
    <citation type="journal article" date="2012" name="J. Biotechnol.">
        <title>Insights into the completely annotated genome of Lactobacillus buchneri CD034, a strain isolated from stable grass silage.</title>
        <authorList>
            <person name="Heinl S."/>
            <person name="Wibberg D."/>
            <person name="Eikmeyer F."/>
            <person name="Szczepanowski R."/>
            <person name="Blom J."/>
            <person name="Linke B."/>
            <person name="Goesmann A."/>
            <person name="Grabherr R."/>
            <person name="Schwab H."/>
            <person name="Puhler A."/>
            <person name="Schluter A."/>
        </authorList>
    </citation>
    <scope>NUCLEOTIDE SEQUENCE [LARGE SCALE GENOMIC DNA]</scope>
    <source>
        <strain evidence="2 3">CD034</strain>
    </source>
</reference>
<feature type="region of interest" description="Disordered" evidence="1">
    <location>
        <begin position="86"/>
        <end position="125"/>
    </location>
</feature>
<sequence>MSKELVVVEAAKDNSGAYVKPDRSTETSDNIAFLPSTSAPYVVHIIGYDAGDSVPDGKYYAAFYDPDTQKFLGQFIAVPGFTVAGESTPGNVQVTPTSVGGDVSLSDQSTAQASDATGTQATTGK</sequence>
<keyword evidence="3" id="KW-1185">Reference proteome</keyword>
<evidence type="ECO:0000256" key="1">
    <source>
        <dbReference type="SAM" id="MobiDB-lite"/>
    </source>
</evidence>
<dbReference type="RefSeq" id="WP_014939781.1">
    <property type="nucleotide sequence ID" value="NC_018610.1"/>
</dbReference>
<proteinExistence type="predicted"/>
<dbReference type="Proteomes" id="UP000007332">
    <property type="component" value="Chromosome"/>
</dbReference>
<protein>
    <submittedName>
        <fullName evidence="2">Uncharacterized protein</fullName>
    </submittedName>
</protein>
<dbReference type="KEGG" id="lbn:LBUCD034_0953"/>
<dbReference type="EMBL" id="CP003043">
    <property type="protein sequence ID" value="AFR99999.1"/>
    <property type="molecule type" value="Genomic_DNA"/>
</dbReference>